<evidence type="ECO:0000313" key="2">
    <source>
        <dbReference type="Proteomes" id="UP000199611"/>
    </source>
</evidence>
<accession>A0A1I4RN81</accession>
<dbReference type="Proteomes" id="UP000199611">
    <property type="component" value="Unassembled WGS sequence"/>
</dbReference>
<dbReference type="InterPro" id="IPR019613">
    <property type="entry name" value="DUF4198"/>
</dbReference>
<dbReference type="EMBL" id="FOUU01000001">
    <property type="protein sequence ID" value="SFM53725.1"/>
    <property type="molecule type" value="Genomic_DNA"/>
</dbReference>
<dbReference type="AlphaFoldDB" id="A0A1I4RN81"/>
<dbReference type="Pfam" id="PF10670">
    <property type="entry name" value="DUF4198"/>
    <property type="match status" value="1"/>
</dbReference>
<sequence length="236" mass="26090">MKKFSNPCPLGIAAFFIVFLGATAFAHDLWINVGEVKHNKATVAVVFGHNFPYYDILITKDRLADFFYVVPSGERRQVEKVREEETGDGKGALLADIPLEEPGTYVVVASIKRRGSEKQVPSEKYAKAIISTDRTSQSIPPLPHEPRLDILPLENPASIKPGVCLPVKVLYEGQPLSTYLYATYAGYYSETEPFPITVKSDEDGIACVPVDRPGNWLVQCSHKVDISATLTFTVND</sequence>
<dbReference type="OrthoDB" id="2911at2"/>
<dbReference type="STRING" id="39841.SAMN05660836_00714"/>
<gene>
    <name evidence="1" type="ORF">SAMN05660836_00714</name>
</gene>
<organism evidence="1 2">
    <name type="scientific">Thermodesulforhabdus norvegica</name>
    <dbReference type="NCBI Taxonomy" id="39841"/>
    <lineage>
        <taxon>Bacteria</taxon>
        <taxon>Pseudomonadati</taxon>
        <taxon>Thermodesulfobacteriota</taxon>
        <taxon>Syntrophobacteria</taxon>
        <taxon>Syntrophobacterales</taxon>
        <taxon>Thermodesulforhabdaceae</taxon>
        <taxon>Thermodesulforhabdus</taxon>
    </lineage>
</organism>
<evidence type="ECO:0000313" key="1">
    <source>
        <dbReference type="EMBL" id="SFM53725.1"/>
    </source>
</evidence>
<reference evidence="1 2" key="1">
    <citation type="submission" date="2016-10" db="EMBL/GenBank/DDBJ databases">
        <authorList>
            <person name="de Groot N.N."/>
        </authorList>
    </citation>
    <scope>NUCLEOTIDE SEQUENCE [LARGE SCALE GENOMIC DNA]</scope>
    <source>
        <strain evidence="1 2">DSM 9990</strain>
    </source>
</reference>
<dbReference type="RefSeq" id="WP_093393496.1">
    <property type="nucleotide sequence ID" value="NZ_FOUU01000001.1"/>
</dbReference>
<keyword evidence="2" id="KW-1185">Reference proteome</keyword>
<protein>
    <submittedName>
        <fullName evidence="1">Uncharacterized conserved protein, contains GH25 family domain</fullName>
    </submittedName>
</protein>
<name>A0A1I4RN81_9BACT</name>
<proteinExistence type="predicted"/>